<dbReference type="InterPro" id="IPR001478">
    <property type="entry name" value="PDZ"/>
</dbReference>
<gene>
    <name evidence="15" type="ORF">PLEPLA_LOCUS38889</name>
</gene>
<dbReference type="Pfam" id="PF15936">
    <property type="entry name" value="DUF4749"/>
    <property type="match status" value="1"/>
</dbReference>
<dbReference type="PROSITE" id="PS00478">
    <property type="entry name" value="LIM_DOMAIN_1"/>
    <property type="match status" value="1"/>
</dbReference>
<dbReference type="GO" id="GO:0030018">
    <property type="term" value="C:Z disc"/>
    <property type="evidence" value="ECO:0007669"/>
    <property type="project" value="TreeGrafter"/>
</dbReference>
<keyword evidence="2" id="KW-0963">Cytoplasm</keyword>
<dbReference type="InterPro" id="IPR001781">
    <property type="entry name" value="Znf_LIM"/>
</dbReference>
<protein>
    <recommendedName>
        <fullName evidence="9">PDZ and LIM domain protein 2</fullName>
    </recommendedName>
</protein>
<dbReference type="AlphaFoldDB" id="A0A9N7VMT8"/>
<dbReference type="GO" id="GO:0001725">
    <property type="term" value="C:stress fiber"/>
    <property type="evidence" value="ECO:0007669"/>
    <property type="project" value="TreeGrafter"/>
</dbReference>
<comment type="subcellular location">
    <subcellularLocation>
        <location evidence="1">Cytoplasm</location>
        <location evidence="1">Cytoskeleton</location>
    </subcellularLocation>
</comment>
<evidence type="ECO:0000256" key="9">
    <source>
        <dbReference type="ARBA" id="ARBA00039370"/>
    </source>
</evidence>
<dbReference type="PANTHER" id="PTHR24214:SF1">
    <property type="entry name" value="PDZ AND LIM DOMAIN PROTEIN 2"/>
    <property type="match status" value="1"/>
</dbReference>
<evidence type="ECO:0000256" key="3">
    <source>
        <dbReference type="ARBA" id="ARBA00022553"/>
    </source>
</evidence>
<keyword evidence="7" id="KW-0206">Cytoskeleton</keyword>
<keyword evidence="4 11" id="KW-0479">Metal-binding</keyword>
<dbReference type="Proteomes" id="UP001153269">
    <property type="component" value="Unassembled WGS sequence"/>
</dbReference>
<dbReference type="CDD" id="cd06753">
    <property type="entry name" value="PDZ_PDLIM-like"/>
    <property type="match status" value="1"/>
</dbReference>
<keyword evidence="5 11" id="KW-0862">Zinc</keyword>
<dbReference type="EMBL" id="CADEAL010004081">
    <property type="protein sequence ID" value="CAB1451196.1"/>
    <property type="molecule type" value="Genomic_DNA"/>
</dbReference>
<dbReference type="Gene3D" id="2.30.42.10">
    <property type="match status" value="1"/>
</dbReference>
<evidence type="ECO:0000256" key="5">
    <source>
        <dbReference type="ARBA" id="ARBA00022833"/>
    </source>
</evidence>
<evidence type="ECO:0000256" key="8">
    <source>
        <dbReference type="ARBA" id="ARBA00037701"/>
    </source>
</evidence>
<dbReference type="SMART" id="SM00132">
    <property type="entry name" value="LIM"/>
    <property type="match status" value="1"/>
</dbReference>
<dbReference type="FunFam" id="2.10.110.10:FF:000085">
    <property type="entry name" value="PDZ and LIM domain 2 (mystique)"/>
    <property type="match status" value="1"/>
</dbReference>
<evidence type="ECO:0000313" key="16">
    <source>
        <dbReference type="Proteomes" id="UP001153269"/>
    </source>
</evidence>
<dbReference type="InterPro" id="IPR031847">
    <property type="entry name" value="PDLI1-4/Zasp-like_mid"/>
</dbReference>
<evidence type="ECO:0000256" key="10">
    <source>
        <dbReference type="ARBA" id="ARBA00046459"/>
    </source>
</evidence>
<keyword evidence="3" id="KW-0597">Phosphoprotein</keyword>
<accession>A0A9N7VMT8</accession>
<name>A0A9N7VMT8_PLEPL</name>
<dbReference type="Gene3D" id="2.10.110.10">
    <property type="entry name" value="Cysteine Rich Protein"/>
    <property type="match status" value="1"/>
</dbReference>
<dbReference type="PANTHER" id="PTHR24214">
    <property type="entry name" value="PDZ AND LIM DOMAIN PROTEIN ZASP"/>
    <property type="match status" value="1"/>
</dbReference>
<dbReference type="SMART" id="SM00228">
    <property type="entry name" value="PDZ"/>
    <property type="match status" value="1"/>
</dbReference>
<dbReference type="CDD" id="cd09449">
    <property type="entry name" value="LIM_Mystique"/>
    <property type="match status" value="1"/>
</dbReference>
<dbReference type="GO" id="GO:0003779">
    <property type="term" value="F:actin binding"/>
    <property type="evidence" value="ECO:0007669"/>
    <property type="project" value="TreeGrafter"/>
</dbReference>
<feature type="compositionally biased region" description="Polar residues" evidence="12">
    <location>
        <begin position="196"/>
        <end position="206"/>
    </location>
</feature>
<proteinExistence type="predicted"/>
<dbReference type="Pfam" id="PF00412">
    <property type="entry name" value="LIM"/>
    <property type="match status" value="1"/>
</dbReference>
<evidence type="ECO:0000256" key="2">
    <source>
        <dbReference type="ARBA" id="ARBA00022490"/>
    </source>
</evidence>
<evidence type="ECO:0000256" key="12">
    <source>
        <dbReference type="SAM" id="MobiDB-lite"/>
    </source>
</evidence>
<feature type="domain" description="LIM zinc-binding" evidence="13">
    <location>
        <begin position="339"/>
        <end position="399"/>
    </location>
</feature>
<dbReference type="PROSITE" id="PS50023">
    <property type="entry name" value="LIM_DOMAIN_2"/>
    <property type="match status" value="1"/>
</dbReference>
<feature type="region of interest" description="Disordered" evidence="12">
    <location>
        <begin position="169"/>
        <end position="269"/>
    </location>
</feature>
<dbReference type="SUPFAM" id="SSF50156">
    <property type="entry name" value="PDZ domain-like"/>
    <property type="match status" value="1"/>
</dbReference>
<dbReference type="GO" id="GO:0007507">
    <property type="term" value="P:heart development"/>
    <property type="evidence" value="ECO:0007669"/>
    <property type="project" value="TreeGrafter"/>
</dbReference>
<dbReference type="GO" id="GO:0031941">
    <property type="term" value="C:filamentous actin"/>
    <property type="evidence" value="ECO:0007669"/>
    <property type="project" value="TreeGrafter"/>
</dbReference>
<dbReference type="InterPro" id="IPR036034">
    <property type="entry name" value="PDZ_sf"/>
</dbReference>
<dbReference type="GO" id="GO:0005912">
    <property type="term" value="C:adherens junction"/>
    <property type="evidence" value="ECO:0007669"/>
    <property type="project" value="TreeGrafter"/>
</dbReference>
<evidence type="ECO:0000256" key="11">
    <source>
        <dbReference type="PROSITE-ProRule" id="PRU00125"/>
    </source>
</evidence>
<evidence type="ECO:0000259" key="13">
    <source>
        <dbReference type="PROSITE" id="PS50023"/>
    </source>
</evidence>
<keyword evidence="16" id="KW-1185">Reference proteome</keyword>
<evidence type="ECO:0000313" key="15">
    <source>
        <dbReference type="EMBL" id="CAB1451196.1"/>
    </source>
</evidence>
<comment type="caution">
    <text evidence="15">The sequence shown here is derived from an EMBL/GenBank/DDBJ whole genome shotgun (WGS) entry which is preliminary data.</text>
</comment>
<comment type="subunit">
    <text evidence="10">Interacts with alpha-actinins ACTN1 and ACTN4, FLNA and MYH9. Interacts (via LIM zinc-binding domain) with MKRN2.</text>
</comment>
<dbReference type="GO" id="GO:0061061">
    <property type="term" value="P:muscle structure development"/>
    <property type="evidence" value="ECO:0007669"/>
    <property type="project" value="TreeGrafter"/>
</dbReference>
<keyword evidence="6 11" id="KW-0440">LIM domain</keyword>
<evidence type="ECO:0000256" key="6">
    <source>
        <dbReference type="ARBA" id="ARBA00023038"/>
    </source>
</evidence>
<comment type="function">
    <text evidence="8">Probable adapter protein located at the actin cytoskeleton that promotes cell attachment. Necessary for the migratory capacity of epithelial cells. Overexpression enhances cell adhesion to collagen and fibronectin and suppresses anchorage independent growth. May contribute to tumor cell migratory capacity.</text>
</comment>
<feature type="domain" description="PDZ" evidence="14">
    <location>
        <begin position="46"/>
        <end position="130"/>
    </location>
</feature>
<evidence type="ECO:0000259" key="14">
    <source>
        <dbReference type="PROSITE" id="PS50106"/>
    </source>
</evidence>
<dbReference type="GO" id="GO:0046872">
    <property type="term" value="F:metal ion binding"/>
    <property type="evidence" value="ECO:0007669"/>
    <property type="project" value="UniProtKB-KW"/>
</dbReference>
<dbReference type="FunFam" id="2.30.42.10:FF:000130">
    <property type="entry name" value="PDZ and LIM domain 2 (mystique)"/>
    <property type="match status" value="1"/>
</dbReference>
<evidence type="ECO:0000256" key="7">
    <source>
        <dbReference type="ARBA" id="ARBA00023212"/>
    </source>
</evidence>
<evidence type="ECO:0000256" key="1">
    <source>
        <dbReference type="ARBA" id="ARBA00004245"/>
    </source>
</evidence>
<dbReference type="PROSITE" id="PS50106">
    <property type="entry name" value="PDZ"/>
    <property type="match status" value="1"/>
</dbReference>
<organism evidence="15 16">
    <name type="scientific">Pleuronectes platessa</name>
    <name type="common">European plaice</name>
    <dbReference type="NCBI Taxonomy" id="8262"/>
    <lineage>
        <taxon>Eukaryota</taxon>
        <taxon>Metazoa</taxon>
        <taxon>Chordata</taxon>
        <taxon>Craniata</taxon>
        <taxon>Vertebrata</taxon>
        <taxon>Euteleostomi</taxon>
        <taxon>Actinopterygii</taxon>
        <taxon>Neopterygii</taxon>
        <taxon>Teleostei</taxon>
        <taxon>Neoteleostei</taxon>
        <taxon>Acanthomorphata</taxon>
        <taxon>Carangaria</taxon>
        <taxon>Pleuronectiformes</taxon>
        <taxon>Pleuronectoidei</taxon>
        <taxon>Pleuronectidae</taxon>
        <taxon>Pleuronectes</taxon>
    </lineage>
</organism>
<evidence type="ECO:0000256" key="4">
    <source>
        <dbReference type="ARBA" id="ARBA00022723"/>
    </source>
</evidence>
<reference evidence="15" key="1">
    <citation type="submission" date="2020-03" db="EMBL/GenBank/DDBJ databases">
        <authorList>
            <person name="Weist P."/>
        </authorList>
    </citation>
    <scope>NUCLEOTIDE SEQUENCE</scope>
</reference>
<dbReference type="Pfam" id="PF00595">
    <property type="entry name" value="PDZ"/>
    <property type="match status" value="1"/>
</dbReference>
<dbReference type="InterPro" id="IPR050604">
    <property type="entry name" value="PDZ-LIM_domain"/>
</dbReference>
<dbReference type="GO" id="GO:0051371">
    <property type="term" value="F:muscle alpha-actinin binding"/>
    <property type="evidence" value="ECO:0007669"/>
    <property type="project" value="TreeGrafter"/>
</dbReference>
<sequence length="412" mass="45937">MQQLCGDCACERVEDEHRHSAGGGDTFSHTALTSVLTSDRCLPDNSMELTVNLVGPSPWGFRILGGRDFKKAITVSKVNGGSKAEHAELQLGDVILEINGENTSDMLNVEAQNKIKNSKTQLQLMVERPEPSSPGQTNGISTPEQLTGRFQEAVIVSRDENQNYKEYTISSPASLSPGPYSPQPPASPDRKMERLTPTNKSVQLRSWSPEDKGHRLSRPLSQEFSPTDYRKNSVSSRTPTPPGRYSPHSPIDRDVPMSPRRSSSSSDFTMQRFDRDSEVYKMIQENRESHTEPRQSNTFKMLQEVLEADEKEAALRFPGKLTPSVPKPSTSVGGVSKYHTCEKCGTNIVSQAVRILDDRYRHTECYACTDCGLNLKMRGHFWVGDVMYCEKHAKQRYQGPGTSPQATLSPRQ</sequence>
<dbReference type="GO" id="GO:0030036">
    <property type="term" value="P:actin cytoskeleton organization"/>
    <property type="evidence" value="ECO:0007669"/>
    <property type="project" value="TreeGrafter"/>
</dbReference>
<dbReference type="SUPFAM" id="SSF57716">
    <property type="entry name" value="Glucocorticoid receptor-like (DNA-binding domain)"/>
    <property type="match status" value="1"/>
</dbReference>